<dbReference type="InterPro" id="IPR005828">
    <property type="entry name" value="MFS_sugar_transport-like"/>
</dbReference>
<dbReference type="Gene3D" id="1.20.1250.20">
    <property type="entry name" value="MFS general substrate transporter like domains"/>
    <property type="match status" value="1"/>
</dbReference>
<evidence type="ECO:0000259" key="8">
    <source>
        <dbReference type="PROSITE" id="PS50850"/>
    </source>
</evidence>
<evidence type="ECO:0000256" key="2">
    <source>
        <dbReference type="ARBA" id="ARBA00010992"/>
    </source>
</evidence>
<feature type="transmembrane region" description="Helical" evidence="7">
    <location>
        <begin position="134"/>
        <end position="159"/>
    </location>
</feature>
<evidence type="ECO:0000256" key="1">
    <source>
        <dbReference type="ARBA" id="ARBA00004141"/>
    </source>
</evidence>
<feature type="transmembrane region" description="Helical" evidence="7">
    <location>
        <begin position="45"/>
        <end position="65"/>
    </location>
</feature>
<feature type="transmembrane region" description="Helical" evidence="7">
    <location>
        <begin position="417"/>
        <end position="440"/>
    </location>
</feature>
<feature type="transmembrane region" description="Helical" evidence="7">
    <location>
        <begin position="484"/>
        <end position="503"/>
    </location>
</feature>
<accession>A0A918QCW2</accession>
<keyword evidence="5 7" id="KW-1133">Transmembrane helix</keyword>
<feature type="transmembrane region" description="Helical" evidence="7">
    <location>
        <begin position="452"/>
        <end position="472"/>
    </location>
</feature>
<feature type="transmembrane region" description="Helical" evidence="7">
    <location>
        <begin position="179"/>
        <end position="198"/>
    </location>
</feature>
<dbReference type="Pfam" id="PF00083">
    <property type="entry name" value="Sugar_tr"/>
    <property type="match status" value="2"/>
</dbReference>
<feature type="transmembrane region" description="Helical" evidence="7">
    <location>
        <begin position="102"/>
        <end position="122"/>
    </location>
</feature>
<name>A0A918QCW2_9BACT</name>
<dbReference type="InterPro" id="IPR020846">
    <property type="entry name" value="MFS_dom"/>
</dbReference>
<gene>
    <name evidence="9" type="ORF">GCM10007049_36940</name>
</gene>
<evidence type="ECO:0000256" key="6">
    <source>
        <dbReference type="ARBA" id="ARBA00023136"/>
    </source>
</evidence>
<dbReference type="PROSITE" id="PS00216">
    <property type="entry name" value="SUGAR_TRANSPORT_1"/>
    <property type="match status" value="1"/>
</dbReference>
<comment type="similarity">
    <text evidence="2">Belongs to the major facilitator superfamily. Sugar transporter (TC 2.A.1.1) family.</text>
</comment>
<dbReference type="PRINTS" id="PR00171">
    <property type="entry name" value="SUGRTRNSPORT"/>
</dbReference>
<dbReference type="PANTHER" id="PTHR48023:SF4">
    <property type="entry name" value="D-XYLOSE-PROTON SYMPORTER-LIKE 2"/>
    <property type="match status" value="1"/>
</dbReference>
<comment type="subcellular location">
    <subcellularLocation>
        <location evidence="1">Membrane</location>
        <topology evidence="1">Multi-pass membrane protein</topology>
    </subcellularLocation>
</comment>
<evidence type="ECO:0000313" key="9">
    <source>
        <dbReference type="EMBL" id="GGZ40139.1"/>
    </source>
</evidence>
<dbReference type="GO" id="GO:0016020">
    <property type="term" value="C:membrane"/>
    <property type="evidence" value="ECO:0007669"/>
    <property type="project" value="UniProtKB-SubCell"/>
</dbReference>
<keyword evidence="4 7" id="KW-0812">Transmembrane</keyword>
<dbReference type="GO" id="GO:0022857">
    <property type="term" value="F:transmembrane transporter activity"/>
    <property type="evidence" value="ECO:0007669"/>
    <property type="project" value="InterPro"/>
</dbReference>
<proteinExistence type="inferred from homology"/>
<evidence type="ECO:0000256" key="5">
    <source>
        <dbReference type="ARBA" id="ARBA00022989"/>
    </source>
</evidence>
<feature type="transmembrane region" description="Helical" evidence="7">
    <location>
        <begin position="77"/>
        <end position="96"/>
    </location>
</feature>
<evidence type="ECO:0000313" key="10">
    <source>
        <dbReference type="Proteomes" id="UP000619457"/>
    </source>
</evidence>
<sequence length="521" mass="57433">MNTYKRNAYAYSSIVAMGGFIFGLDAAVISGTVKFIVEEFSLSDLQLGAAVSAPVLGVLFALPLAGISCNKLGRKTTLQIVAFLYLISAIASALAPTFIHLVIARFVGGLAFSSISLASMYIGEIAPPRWRGKLVSMTQINIVLGLSAAYFLNYLILIWADSGVDWVRSIGLDQYTWRWMLGMEVIPALLWLGLLMIIPRSPAWLIYQGKMDQSKITLSKIYPKDKVESQLEEMKLSMADHSSNHKVAEQIRTIFSKRMRVILVIGLTMAIVQQATGINAILFYAPTVIEQMGLGTDAAFLQAIWIGITSIAFTFLALLLIDKIGRKIMVLGGLIWIIISLAVCAYGFHSAEYLLTEQSISELSELPNASTLRDLRGIKYEGDIAFKQAIIKSMGREAGKKHEAIILQKAASLNSGLIFIGILSFIAAFHFSVGPIMWVLFSEIFPIPIRGVAIPLFTLISSFTSYLVQQFFPWQLAEMGAASTFLSYGFIVLIGFLILSAYLKETKNMSLEDIQRKLVRS</sequence>
<evidence type="ECO:0000256" key="3">
    <source>
        <dbReference type="ARBA" id="ARBA00022448"/>
    </source>
</evidence>
<dbReference type="AlphaFoldDB" id="A0A918QCW2"/>
<reference evidence="9" key="2">
    <citation type="submission" date="2020-09" db="EMBL/GenBank/DDBJ databases">
        <authorList>
            <person name="Sun Q."/>
            <person name="Kim S."/>
        </authorList>
    </citation>
    <scope>NUCLEOTIDE SEQUENCE</scope>
    <source>
        <strain evidence="9">KCTC 12368</strain>
    </source>
</reference>
<dbReference type="InterPro" id="IPR003663">
    <property type="entry name" value="Sugar/inositol_transpt"/>
</dbReference>
<dbReference type="PANTHER" id="PTHR48023">
    <property type="entry name" value="D-XYLOSE-PROTON SYMPORTER-LIKE 2"/>
    <property type="match status" value="1"/>
</dbReference>
<dbReference type="PROSITE" id="PS50850">
    <property type="entry name" value="MFS"/>
    <property type="match status" value="1"/>
</dbReference>
<dbReference type="Proteomes" id="UP000619457">
    <property type="component" value="Unassembled WGS sequence"/>
</dbReference>
<dbReference type="EMBL" id="BMWX01000009">
    <property type="protein sequence ID" value="GGZ40139.1"/>
    <property type="molecule type" value="Genomic_DNA"/>
</dbReference>
<dbReference type="SUPFAM" id="SSF103473">
    <property type="entry name" value="MFS general substrate transporter"/>
    <property type="match status" value="1"/>
</dbReference>
<organism evidence="9 10">
    <name type="scientific">Echinicola pacifica</name>
    <dbReference type="NCBI Taxonomy" id="346377"/>
    <lineage>
        <taxon>Bacteria</taxon>
        <taxon>Pseudomonadati</taxon>
        <taxon>Bacteroidota</taxon>
        <taxon>Cytophagia</taxon>
        <taxon>Cytophagales</taxon>
        <taxon>Cyclobacteriaceae</taxon>
        <taxon>Echinicola</taxon>
    </lineage>
</organism>
<reference evidence="9" key="1">
    <citation type="journal article" date="2014" name="Int. J. Syst. Evol. Microbiol.">
        <title>Complete genome sequence of Corynebacterium casei LMG S-19264T (=DSM 44701T), isolated from a smear-ripened cheese.</title>
        <authorList>
            <consortium name="US DOE Joint Genome Institute (JGI-PGF)"/>
            <person name="Walter F."/>
            <person name="Albersmeier A."/>
            <person name="Kalinowski J."/>
            <person name="Ruckert C."/>
        </authorList>
    </citation>
    <scope>NUCLEOTIDE SEQUENCE</scope>
    <source>
        <strain evidence="9">KCTC 12368</strain>
    </source>
</reference>
<keyword evidence="3" id="KW-0813">Transport</keyword>
<feature type="transmembrane region" description="Helical" evidence="7">
    <location>
        <begin position="261"/>
        <end position="286"/>
    </location>
</feature>
<feature type="transmembrane region" description="Helical" evidence="7">
    <location>
        <begin position="328"/>
        <end position="348"/>
    </location>
</feature>
<feature type="domain" description="Major facilitator superfamily (MFS) profile" evidence="8">
    <location>
        <begin position="11"/>
        <end position="507"/>
    </location>
</feature>
<feature type="transmembrane region" description="Helical" evidence="7">
    <location>
        <begin position="9"/>
        <end position="33"/>
    </location>
</feature>
<dbReference type="InterPro" id="IPR050820">
    <property type="entry name" value="MFS_Sugar_Transporter"/>
</dbReference>
<keyword evidence="6 7" id="KW-0472">Membrane</keyword>
<protein>
    <recommendedName>
        <fullName evidence="8">Major facilitator superfamily (MFS) profile domain-containing protein</fullName>
    </recommendedName>
</protein>
<evidence type="ECO:0000256" key="7">
    <source>
        <dbReference type="SAM" id="Phobius"/>
    </source>
</evidence>
<comment type="caution">
    <text evidence="9">The sequence shown here is derived from an EMBL/GenBank/DDBJ whole genome shotgun (WGS) entry which is preliminary data.</text>
</comment>
<feature type="transmembrane region" description="Helical" evidence="7">
    <location>
        <begin position="298"/>
        <end position="321"/>
    </location>
</feature>
<dbReference type="RefSeq" id="WP_018476000.1">
    <property type="nucleotide sequence ID" value="NZ_BMWX01000009.1"/>
</dbReference>
<evidence type="ECO:0000256" key="4">
    <source>
        <dbReference type="ARBA" id="ARBA00022692"/>
    </source>
</evidence>
<dbReference type="InterPro" id="IPR036259">
    <property type="entry name" value="MFS_trans_sf"/>
</dbReference>
<keyword evidence="10" id="KW-1185">Reference proteome</keyword>
<dbReference type="InterPro" id="IPR005829">
    <property type="entry name" value="Sugar_transporter_CS"/>
</dbReference>